<protein>
    <submittedName>
        <fullName evidence="1">Uncharacterized protein</fullName>
    </submittedName>
</protein>
<sequence length="47" mass="5440">MLSASLVLVYLVTILITYALCKISDEADKSLEEMRLRNIYSEMENKE</sequence>
<dbReference type="Proteomes" id="UP000694308">
    <property type="component" value="Unassembled WGS sequence"/>
</dbReference>
<dbReference type="EMBL" id="JAEEGC010000226">
    <property type="protein sequence ID" value="MBV7276893.1"/>
    <property type="molecule type" value="Genomic_DNA"/>
</dbReference>
<name>A0A949U1Z0_9CLOT</name>
<evidence type="ECO:0000313" key="2">
    <source>
        <dbReference type="Proteomes" id="UP000694308"/>
    </source>
</evidence>
<dbReference type="RefSeq" id="WP_218323970.1">
    <property type="nucleotide sequence ID" value="NZ_JAEEGC010000226.1"/>
</dbReference>
<comment type="caution">
    <text evidence="1">The sequence shown here is derived from an EMBL/GenBank/DDBJ whole genome shotgun (WGS) entry which is preliminary data.</text>
</comment>
<reference evidence="1" key="1">
    <citation type="submission" date="2020-12" db="EMBL/GenBank/DDBJ databases">
        <title>Clostridium thailandense sp. nov., a novel acetogenic bacterium isolated from peat land soil in Thailand.</title>
        <authorList>
            <person name="Chaikitkaew S."/>
            <person name="Birkeland N.K."/>
        </authorList>
    </citation>
    <scope>NUCLEOTIDE SEQUENCE</scope>
    <source>
        <strain evidence="1">PL3</strain>
    </source>
</reference>
<proteinExistence type="predicted"/>
<organism evidence="1 2">
    <name type="scientific">Clostridium thailandense</name>
    <dbReference type="NCBI Taxonomy" id="2794346"/>
    <lineage>
        <taxon>Bacteria</taxon>
        <taxon>Bacillati</taxon>
        <taxon>Bacillota</taxon>
        <taxon>Clostridia</taxon>
        <taxon>Eubacteriales</taxon>
        <taxon>Clostridiaceae</taxon>
        <taxon>Clostridium</taxon>
    </lineage>
</organism>
<accession>A0A949U1Z0</accession>
<evidence type="ECO:0000313" key="1">
    <source>
        <dbReference type="EMBL" id="MBV7276893.1"/>
    </source>
</evidence>
<keyword evidence="2" id="KW-1185">Reference proteome</keyword>
<gene>
    <name evidence="1" type="ORF">I6U48_28910</name>
</gene>
<dbReference type="AlphaFoldDB" id="A0A949U1Z0"/>